<dbReference type="AlphaFoldDB" id="A0A1I1HI49"/>
<dbReference type="GO" id="GO:0009360">
    <property type="term" value="C:DNA polymerase III complex"/>
    <property type="evidence" value="ECO:0007669"/>
    <property type="project" value="TreeGrafter"/>
</dbReference>
<evidence type="ECO:0000256" key="2">
    <source>
        <dbReference type="ARBA" id="ARBA00022679"/>
    </source>
</evidence>
<dbReference type="NCBIfam" id="TIGR01128">
    <property type="entry name" value="holA"/>
    <property type="match status" value="1"/>
</dbReference>
<dbReference type="InterPro" id="IPR027417">
    <property type="entry name" value="P-loop_NTPase"/>
</dbReference>
<organism evidence="8 9">
    <name type="scientific">Pseudooceanicola nitratireducens</name>
    <dbReference type="NCBI Taxonomy" id="517719"/>
    <lineage>
        <taxon>Bacteria</taxon>
        <taxon>Pseudomonadati</taxon>
        <taxon>Pseudomonadota</taxon>
        <taxon>Alphaproteobacteria</taxon>
        <taxon>Rhodobacterales</taxon>
        <taxon>Paracoccaceae</taxon>
        <taxon>Pseudooceanicola</taxon>
    </lineage>
</organism>
<dbReference type="Proteomes" id="UP000231644">
    <property type="component" value="Unassembled WGS sequence"/>
</dbReference>
<dbReference type="GO" id="GO:0003677">
    <property type="term" value="F:DNA binding"/>
    <property type="evidence" value="ECO:0007669"/>
    <property type="project" value="InterPro"/>
</dbReference>
<keyword evidence="3" id="KW-0548">Nucleotidyltransferase</keyword>
<dbReference type="STRING" id="517719.SAMN05421762_0202"/>
<comment type="catalytic activity">
    <reaction evidence="7">
        <text>DNA(n) + a 2'-deoxyribonucleoside 5'-triphosphate = DNA(n+1) + diphosphate</text>
        <dbReference type="Rhea" id="RHEA:22508"/>
        <dbReference type="Rhea" id="RHEA-COMP:17339"/>
        <dbReference type="Rhea" id="RHEA-COMP:17340"/>
        <dbReference type="ChEBI" id="CHEBI:33019"/>
        <dbReference type="ChEBI" id="CHEBI:61560"/>
        <dbReference type="ChEBI" id="CHEBI:173112"/>
        <dbReference type="EC" id="2.7.7.7"/>
    </reaction>
</comment>
<dbReference type="InterPro" id="IPR005790">
    <property type="entry name" value="DNA_polIII_delta"/>
</dbReference>
<evidence type="ECO:0000256" key="5">
    <source>
        <dbReference type="ARBA" id="ARBA00022932"/>
    </source>
</evidence>
<evidence type="ECO:0000256" key="4">
    <source>
        <dbReference type="ARBA" id="ARBA00022705"/>
    </source>
</evidence>
<accession>A0A1I1HI49</accession>
<comment type="similarity">
    <text evidence="6">Belongs to the DNA polymerase HolA subunit family.</text>
</comment>
<dbReference type="InterPro" id="IPR008921">
    <property type="entry name" value="DNA_pol3_clamp-load_cplx_C"/>
</dbReference>
<evidence type="ECO:0000256" key="3">
    <source>
        <dbReference type="ARBA" id="ARBA00022695"/>
    </source>
</evidence>
<dbReference type="PANTHER" id="PTHR34388">
    <property type="entry name" value="DNA POLYMERASE III SUBUNIT DELTA"/>
    <property type="match status" value="1"/>
</dbReference>
<dbReference type="OrthoDB" id="9804983at2"/>
<reference evidence="8 9" key="1">
    <citation type="submission" date="2016-10" db="EMBL/GenBank/DDBJ databases">
        <authorList>
            <person name="de Groot N.N."/>
        </authorList>
    </citation>
    <scope>NUCLEOTIDE SEQUENCE [LARGE SCALE GENOMIC DNA]</scope>
    <source>
        <strain evidence="8 9">DSM 29619</strain>
    </source>
</reference>
<dbReference type="Gene3D" id="3.40.50.300">
    <property type="entry name" value="P-loop containing nucleotide triphosphate hydrolases"/>
    <property type="match status" value="1"/>
</dbReference>
<dbReference type="GO" id="GO:0003887">
    <property type="term" value="F:DNA-directed DNA polymerase activity"/>
    <property type="evidence" value="ECO:0007669"/>
    <property type="project" value="UniProtKB-KW"/>
</dbReference>
<evidence type="ECO:0000313" key="9">
    <source>
        <dbReference type="Proteomes" id="UP000231644"/>
    </source>
</evidence>
<keyword evidence="2" id="KW-0808">Transferase</keyword>
<evidence type="ECO:0000256" key="7">
    <source>
        <dbReference type="ARBA" id="ARBA00049244"/>
    </source>
</evidence>
<sequence>MKLSPRDATSYFARPDPDKTGLLIYGADGMRIALKRQEAVAALVGPNGEEEMRLTRMNGAEVRRDPAMLTDAIKAVGFFPGPRVVFVEDATEAHAPAILPALQDWQAGDAQVVITAGQLKPTSKLRKFFETHVNAYAAAIYDNPPTRGEIEAELKRSGLQNLSQEALRDLSALANAIDPGDFRQTLEKLVLYKFGDDTAVLPEDIAAIAPASTEAEIDDLLDIVAEAKSDQIGPLMQRLRAQGTQPVTLCIGLMRHFRTLYAVAAHPGGSNEGINKVRPPVFGPRRDKVLRQAQGWGAQKLQAALTEITQTDLALRSAAQTAPAMALVERSLIRLAMMARR</sequence>
<dbReference type="SUPFAM" id="SSF48019">
    <property type="entry name" value="post-AAA+ oligomerization domain-like"/>
    <property type="match status" value="1"/>
</dbReference>
<keyword evidence="5" id="KW-0239">DNA-directed DNA polymerase</keyword>
<dbReference type="RefSeq" id="WP_093449223.1">
    <property type="nucleotide sequence ID" value="NZ_FNZG01000002.1"/>
</dbReference>
<keyword evidence="4" id="KW-0235">DNA replication</keyword>
<dbReference type="GO" id="GO:0006261">
    <property type="term" value="P:DNA-templated DNA replication"/>
    <property type="evidence" value="ECO:0007669"/>
    <property type="project" value="TreeGrafter"/>
</dbReference>
<protein>
    <recommendedName>
        <fullName evidence="1">DNA-directed DNA polymerase</fullName>
        <ecNumber evidence="1">2.7.7.7</ecNumber>
    </recommendedName>
</protein>
<dbReference type="Gene3D" id="1.20.272.10">
    <property type="match status" value="1"/>
</dbReference>
<evidence type="ECO:0000313" key="8">
    <source>
        <dbReference type="EMBL" id="SFC21638.1"/>
    </source>
</evidence>
<dbReference type="PANTHER" id="PTHR34388:SF1">
    <property type="entry name" value="DNA POLYMERASE III SUBUNIT DELTA"/>
    <property type="match status" value="1"/>
</dbReference>
<evidence type="ECO:0000256" key="1">
    <source>
        <dbReference type="ARBA" id="ARBA00012417"/>
    </source>
</evidence>
<name>A0A1I1HI49_9RHOB</name>
<dbReference type="EMBL" id="FOLX01000001">
    <property type="protein sequence ID" value="SFC21638.1"/>
    <property type="molecule type" value="Genomic_DNA"/>
</dbReference>
<gene>
    <name evidence="8" type="ORF">SAMN05421762_0202</name>
</gene>
<keyword evidence="9" id="KW-1185">Reference proteome</keyword>
<proteinExistence type="inferred from homology"/>
<evidence type="ECO:0000256" key="6">
    <source>
        <dbReference type="ARBA" id="ARBA00034754"/>
    </source>
</evidence>
<dbReference type="EC" id="2.7.7.7" evidence="1"/>